<evidence type="ECO:0000313" key="11">
    <source>
        <dbReference type="Proteomes" id="UP000281498"/>
    </source>
</evidence>
<dbReference type="OrthoDB" id="9816067at2"/>
<evidence type="ECO:0000256" key="7">
    <source>
        <dbReference type="ARBA" id="ARBA00023288"/>
    </source>
</evidence>
<keyword evidence="4" id="KW-0732">Signal</keyword>
<dbReference type="Pfam" id="PF25198">
    <property type="entry name" value="Spore_GerAC_N"/>
    <property type="match status" value="1"/>
</dbReference>
<dbReference type="PANTHER" id="PTHR35789">
    <property type="entry name" value="SPORE GERMINATION PROTEIN B3"/>
    <property type="match status" value="1"/>
</dbReference>
<comment type="caution">
    <text evidence="10">The sequence shown here is derived from an EMBL/GenBank/DDBJ whole genome shotgun (WGS) entry which is preliminary data.</text>
</comment>
<evidence type="ECO:0000256" key="1">
    <source>
        <dbReference type="ARBA" id="ARBA00004635"/>
    </source>
</evidence>
<organism evidence="10 11">
    <name type="scientific">Salipaludibacillus neizhouensis</name>
    <dbReference type="NCBI Taxonomy" id="885475"/>
    <lineage>
        <taxon>Bacteria</taxon>
        <taxon>Bacillati</taxon>
        <taxon>Bacillota</taxon>
        <taxon>Bacilli</taxon>
        <taxon>Bacillales</taxon>
        <taxon>Bacillaceae</taxon>
    </lineage>
</organism>
<dbReference type="InterPro" id="IPR046953">
    <property type="entry name" value="Spore_GerAC-like_C"/>
</dbReference>
<gene>
    <name evidence="10" type="ORF">CR203_16935</name>
</gene>
<evidence type="ECO:0000259" key="9">
    <source>
        <dbReference type="Pfam" id="PF25198"/>
    </source>
</evidence>
<dbReference type="NCBIfam" id="TIGR02887">
    <property type="entry name" value="spore_ger_x_C"/>
    <property type="match status" value="1"/>
</dbReference>
<sequence length="356" mass="40558">MRTLTLIILTSLCSLLLLSGCWDTKDLNHRSLPIAMGVALEDDNYEIHLQIPDTNQESVEIKIVSEKGQSISKAIDKLSANMESQIDLLHTKVIVIDKDLATKGFKDLISGFMRDREVSPKALVVVSDEKIETLFSKLKNTTDPQGTNLFDFFDKEAGWNPQISLTRVWQVYRSFYSYTKDVAIPIIKSGDSTTVEHLGSAVIKNDKMVESINTEETLLLNAFYNESTSGKVEVMDEATLMIVSNSMDHKSQFINQIPYLKSQLNLKVVLLETTDNPTTKEIKTSLETLLTERFNEMFTKIQESEADILGVGQYFRTKIPREQLKNWRSEYYPNLRMDLQIHVVIQNEGQLKLVDH</sequence>
<feature type="domain" description="Spore germination protein N-terminal" evidence="9">
    <location>
        <begin position="23"/>
        <end position="188"/>
    </location>
</feature>
<dbReference type="RefSeq" id="WP_110937069.1">
    <property type="nucleotide sequence ID" value="NZ_KZ614146.1"/>
</dbReference>
<dbReference type="PANTHER" id="PTHR35789:SF1">
    <property type="entry name" value="SPORE GERMINATION PROTEIN B3"/>
    <property type="match status" value="1"/>
</dbReference>
<evidence type="ECO:0000313" key="10">
    <source>
        <dbReference type="EMBL" id="RKL66236.1"/>
    </source>
</evidence>
<reference evidence="10 11" key="1">
    <citation type="submission" date="2017-10" db="EMBL/GenBank/DDBJ databases">
        <title>Bacillus sp. nov., a halophilic bacterium isolated from a Keqin Lake.</title>
        <authorList>
            <person name="Wang H."/>
        </authorList>
    </citation>
    <scope>NUCLEOTIDE SEQUENCE [LARGE SCALE GENOMIC DNA]</scope>
    <source>
        <strain evidence="10 11">KCTC 13187</strain>
    </source>
</reference>
<dbReference type="Gene3D" id="3.30.300.210">
    <property type="entry name" value="Nutrient germinant receptor protein C, domain 3"/>
    <property type="match status" value="1"/>
</dbReference>
<dbReference type="EMBL" id="PDOE01000008">
    <property type="protein sequence ID" value="RKL66236.1"/>
    <property type="molecule type" value="Genomic_DNA"/>
</dbReference>
<evidence type="ECO:0000256" key="4">
    <source>
        <dbReference type="ARBA" id="ARBA00022729"/>
    </source>
</evidence>
<comment type="similarity">
    <text evidence="2">Belongs to the GerABKC lipoprotein family.</text>
</comment>
<evidence type="ECO:0000256" key="3">
    <source>
        <dbReference type="ARBA" id="ARBA00022544"/>
    </source>
</evidence>
<keyword evidence="3" id="KW-0309">Germination</keyword>
<accession>A0A3A9KNC3</accession>
<dbReference type="InterPro" id="IPR057336">
    <property type="entry name" value="GerAC_N"/>
</dbReference>
<keyword evidence="7" id="KW-0449">Lipoprotein</keyword>
<dbReference type="InterPro" id="IPR008844">
    <property type="entry name" value="Spore_GerAC-like"/>
</dbReference>
<name>A0A3A9KNC3_9BACI</name>
<proteinExistence type="inferred from homology"/>
<protein>
    <submittedName>
        <fullName evidence="10">Spore gernimation protein GerC</fullName>
    </submittedName>
</protein>
<dbReference type="InterPro" id="IPR038501">
    <property type="entry name" value="Spore_GerAC_C_sf"/>
</dbReference>
<keyword evidence="5" id="KW-0472">Membrane</keyword>
<dbReference type="GO" id="GO:0009847">
    <property type="term" value="P:spore germination"/>
    <property type="evidence" value="ECO:0007669"/>
    <property type="project" value="InterPro"/>
</dbReference>
<evidence type="ECO:0000259" key="8">
    <source>
        <dbReference type="Pfam" id="PF05504"/>
    </source>
</evidence>
<feature type="domain" description="Spore germination GerAC-like C-terminal" evidence="8">
    <location>
        <begin position="199"/>
        <end position="349"/>
    </location>
</feature>
<dbReference type="Pfam" id="PF05504">
    <property type="entry name" value="Spore_GerAC"/>
    <property type="match status" value="1"/>
</dbReference>
<evidence type="ECO:0000256" key="2">
    <source>
        <dbReference type="ARBA" id="ARBA00007886"/>
    </source>
</evidence>
<evidence type="ECO:0000256" key="5">
    <source>
        <dbReference type="ARBA" id="ARBA00023136"/>
    </source>
</evidence>
<keyword evidence="11" id="KW-1185">Reference proteome</keyword>
<dbReference type="GO" id="GO:0016020">
    <property type="term" value="C:membrane"/>
    <property type="evidence" value="ECO:0007669"/>
    <property type="project" value="UniProtKB-SubCell"/>
</dbReference>
<dbReference type="PROSITE" id="PS51257">
    <property type="entry name" value="PROKAR_LIPOPROTEIN"/>
    <property type="match status" value="1"/>
</dbReference>
<keyword evidence="6" id="KW-0564">Palmitate</keyword>
<evidence type="ECO:0000256" key="6">
    <source>
        <dbReference type="ARBA" id="ARBA00023139"/>
    </source>
</evidence>
<dbReference type="AlphaFoldDB" id="A0A3A9KNC3"/>
<comment type="subcellular location">
    <subcellularLocation>
        <location evidence="1">Membrane</location>
        <topology evidence="1">Lipid-anchor</topology>
    </subcellularLocation>
</comment>
<dbReference type="Proteomes" id="UP000281498">
    <property type="component" value="Unassembled WGS sequence"/>
</dbReference>